<sequence length="140" mass="15799">MSEKSKKDKKDLTVSQVDRQNILNNPYALQEIEKATRIKGIPFERKTVVLKEQVSAFFEVTLRTIENYLGQHGEELAKNGYEILKGNRLKKLKLAISELDVPETDFGNITKAPQLGVFDFRAFLNLAMLITESVNNGVAS</sequence>
<gene>
    <name evidence="1" type="ORF">LCGC14_2762590</name>
</gene>
<evidence type="ECO:0000313" key="1">
    <source>
        <dbReference type="EMBL" id="KKK86503.1"/>
    </source>
</evidence>
<protein>
    <submittedName>
        <fullName evidence="1">Uncharacterized protein</fullName>
    </submittedName>
</protein>
<reference evidence="1" key="1">
    <citation type="journal article" date="2015" name="Nature">
        <title>Complex archaea that bridge the gap between prokaryotes and eukaryotes.</title>
        <authorList>
            <person name="Spang A."/>
            <person name="Saw J.H."/>
            <person name="Jorgensen S.L."/>
            <person name="Zaremba-Niedzwiedzka K."/>
            <person name="Martijn J."/>
            <person name="Lind A.E."/>
            <person name="van Eijk R."/>
            <person name="Schleper C."/>
            <person name="Guy L."/>
            <person name="Ettema T.J."/>
        </authorList>
    </citation>
    <scope>NUCLEOTIDE SEQUENCE</scope>
</reference>
<accession>A0A0F8YYM1</accession>
<name>A0A0F8YYM1_9ZZZZ</name>
<comment type="caution">
    <text evidence="1">The sequence shown here is derived from an EMBL/GenBank/DDBJ whole genome shotgun (WGS) entry which is preliminary data.</text>
</comment>
<proteinExistence type="predicted"/>
<dbReference type="AlphaFoldDB" id="A0A0F8YYM1"/>
<organism evidence="1">
    <name type="scientific">marine sediment metagenome</name>
    <dbReference type="NCBI Taxonomy" id="412755"/>
    <lineage>
        <taxon>unclassified sequences</taxon>
        <taxon>metagenomes</taxon>
        <taxon>ecological metagenomes</taxon>
    </lineage>
</organism>
<dbReference type="EMBL" id="LAZR01050816">
    <property type="protein sequence ID" value="KKK86503.1"/>
    <property type="molecule type" value="Genomic_DNA"/>
</dbReference>